<accession>A0A7J6V7S4</accession>
<keyword evidence="3" id="KW-1185">Reference proteome</keyword>
<dbReference type="Proteomes" id="UP000554482">
    <property type="component" value="Unassembled WGS sequence"/>
</dbReference>
<evidence type="ECO:0000313" key="2">
    <source>
        <dbReference type="EMBL" id="KAF5180993.1"/>
    </source>
</evidence>
<gene>
    <name evidence="2" type="ORF">FRX31_029420</name>
</gene>
<proteinExistence type="predicted"/>
<dbReference type="EMBL" id="JABWDY010036714">
    <property type="protein sequence ID" value="KAF5180993.1"/>
    <property type="molecule type" value="Genomic_DNA"/>
</dbReference>
<protein>
    <submittedName>
        <fullName evidence="2">Uncharacterized protein</fullName>
    </submittedName>
</protein>
<reference evidence="2 3" key="1">
    <citation type="submission" date="2020-06" db="EMBL/GenBank/DDBJ databases">
        <title>Transcriptomic and genomic resources for Thalictrum thalictroides and T. hernandezii: Facilitating candidate gene discovery in an emerging model plant lineage.</title>
        <authorList>
            <person name="Arias T."/>
            <person name="Riano-Pachon D.M."/>
            <person name="Di Stilio V.S."/>
        </authorList>
    </citation>
    <scope>NUCLEOTIDE SEQUENCE [LARGE SCALE GENOMIC DNA]</scope>
    <source>
        <strain evidence="3">cv. WT478/WT964</strain>
        <tissue evidence="2">Leaves</tissue>
    </source>
</reference>
<feature type="compositionally biased region" description="Basic and acidic residues" evidence="1">
    <location>
        <begin position="97"/>
        <end position="113"/>
    </location>
</feature>
<evidence type="ECO:0000313" key="3">
    <source>
        <dbReference type="Proteomes" id="UP000554482"/>
    </source>
</evidence>
<feature type="compositionally biased region" description="Polar residues" evidence="1">
    <location>
        <begin position="116"/>
        <end position="130"/>
    </location>
</feature>
<name>A0A7J6V7S4_THATH</name>
<sequence length="130" mass="14507">MSTVVDVLEKEILVNTPPDPFQFSMPRLNFSMLPSQEVILDIHSEASTVVHESLAISNPTLVAASNVYVNAFKGEEKKDKAEKDSDDEHAISNFSEQLRHEESKTSSEIEKLLSEMGTTRPQPFSLSDLE</sequence>
<feature type="non-terminal residue" evidence="2">
    <location>
        <position position="1"/>
    </location>
</feature>
<comment type="caution">
    <text evidence="2">The sequence shown here is derived from an EMBL/GenBank/DDBJ whole genome shotgun (WGS) entry which is preliminary data.</text>
</comment>
<organism evidence="2 3">
    <name type="scientific">Thalictrum thalictroides</name>
    <name type="common">Rue-anemone</name>
    <name type="synonym">Anemone thalictroides</name>
    <dbReference type="NCBI Taxonomy" id="46969"/>
    <lineage>
        <taxon>Eukaryota</taxon>
        <taxon>Viridiplantae</taxon>
        <taxon>Streptophyta</taxon>
        <taxon>Embryophyta</taxon>
        <taxon>Tracheophyta</taxon>
        <taxon>Spermatophyta</taxon>
        <taxon>Magnoliopsida</taxon>
        <taxon>Ranunculales</taxon>
        <taxon>Ranunculaceae</taxon>
        <taxon>Thalictroideae</taxon>
        <taxon>Thalictrum</taxon>
    </lineage>
</organism>
<dbReference type="AlphaFoldDB" id="A0A7J6V7S4"/>
<feature type="region of interest" description="Disordered" evidence="1">
    <location>
        <begin position="93"/>
        <end position="130"/>
    </location>
</feature>
<evidence type="ECO:0000256" key="1">
    <source>
        <dbReference type="SAM" id="MobiDB-lite"/>
    </source>
</evidence>